<organism evidence="6 7">
    <name type="scientific">Candidatus Magasanikbacteria bacterium RIFOXYC12_FULL_33_11</name>
    <dbReference type="NCBI Taxonomy" id="1798701"/>
    <lineage>
        <taxon>Bacteria</taxon>
        <taxon>Candidatus Magasanikiibacteriota</taxon>
    </lineage>
</organism>
<name>A0A1F6NRA3_9BACT</name>
<evidence type="ECO:0000256" key="1">
    <source>
        <dbReference type="ARBA" id="ARBA00010923"/>
    </source>
</evidence>
<dbReference type="EMBL" id="MFQW01000020">
    <property type="protein sequence ID" value="OGH86415.1"/>
    <property type="molecule type" value="Genomic_DNA"/>
</dbReference>
<dbReference type="Proteomes" id="UP000178349">
    <property type="component" value="Unassembled WGS sequence"/>
</dbReference>
<evidence type="ECO:0000313" key="7">
    <source>
        <dbReference type="Proteomes" id="UP000178349"/>
    </source>
</evidence>
<feature type="coiled-coil region" evidence="4">
    <location>
        <begin position="423"/>
        <end position="454"/>
    </location>
</feature>
<dbReference type="InterPro" id="IPR044946">
    <property type="entry name" value="Restrct_endonuc_typeI_TRD_sf"/>
</dbReference>
<evidence type="ECO:0000259" key="5">
    <source>
        <dbReference type="Pfam" id="PF01420"/>
    </source>
</evidence>
<dbReference type="GO" id="GO:0009307">
    <property type="term" value="P:DNA restriction-modification system"/>
    <property type="evidence" value="ECO:0007669"/>
    <property type="project" value="UniProtKB-KW"/>
</dbReference>
<dbReference type="Pfam" id="PF01420">
    <property type="entry name" value="Methylase_S"/>
    <property type="match status" value="2"/>
</dbReference>
<dbReference type="PANTHER" id="PTHR30408">
    <property type="entry name" value="TYPE-1 RESTRICTION ENZYME ECOKI SPECIFICITY PROTEIN"/>
    <property type="match status" value="1"/>
</dbReference>
<dbReference type="Gene3D" id="3.90.220.20">
    <property type="entry name" value="DNA methylase specificity domains"/>
    <property type="match status" value="2"/>
</dbReference>
<evidence type="ECO:0000256" key="2">
    <source>
        <dbReference type="ARBA" id="ARBA00022747"/>
    </source>
</evidence>
<dbReference type="InterPro" id="IPR052021">
    <property type="entry name" value="Type-I_RS_S_subunit"/>
</dbReference>
<keyword evidence="3" id="KW-0238">DNA-binding</keyword>
<evidence type="ECO:0000256" key="4">
    <source>
        <dbReference type="SAM" id="Coils"/>
    </source>
</evidence>
<accession>A0A1F6NRA3</accession>
<comment type="similarity">
    <text evidence="1">Belongs to the type-I restriction system S methylase family.</text>
</comment>
<sequence>MSQISYIKYKDVLEVRRCDAEYFKPFNLLAEKLITDSNFSYLENLGKFIIGPFGSIVKVEDYVEEKKYKYIRGKDIKNGVLSDVENSAITKEKFDSLPKYHLKNNDILITVVGTLGNVAIYRDSFGPSIFSCKSTVFRSSKINPEFLMIFLDTKYGKSLLMRNERGAIQKGFNLPDLKQIPIPIFQDSFYKEINELVLLSHQKQSQSKQLYREAEELLLAELGLLDYKVKHSLWFTTTKNEVNEAHRYDSEYFQPKYAKIIKKIEKYEGGYFKLSDKNYAKISRGSLISDIFYNSKKGTPYIRGADFSSGILGNDKLVFIDDSFQKIRETMVKENDIVFSLIGSVGATAVVSKDFNNSFISNNTGKISIKNFEPIVLQMIFQSIIGKFQFEKEKTQTAQPKISSDQIGNFKIPLIKPSIQKQIAEKIQESHRLRKESKELLEEAKRMVEEEIEKV</sequence>
<reference evidence="6 7" key="1">
    <citation type="journal article" date="2016" name="Nat. Commun.">
        <title>Thousands of microbial genomes shed light on interconnected biogeochemical processes in an aquifer system.</title>
        <authorList>
            <person name="Anantharaman K."/>
            <person name="Brown C.T."/>
            <person name="Hug L.A."/>
            <person name="Sharon I."/>
            <person name="Castelle C.J."/>
            <person name="Probst A.J."/>
            <person name="Thomas B.C."/>
            <person name="Singh A."/>
            <person name="Wilkins M.J."/>
            <person name="Karaoz U."/>
            <person name="Brodie E.L."/>
            <person name="Williams K.H."/>
            <person name="Hubbard S.S."/>
            <person name="Banfield J.F."/>
        </authorList>
    </citation>
    <scope>NUCLEOTIDE SEQUENCE [LARGE SCALE GENOMIC DNA]</scope>
</reference>
<dbReference type="SUPFAM" id="SSF116734">
    <property type="entry name" value="DNA methylase specificity domain"/>
    <property type="match status" value="2"/>
</dbReference>
<dbReference type="InterPro" id="IPR000055">
    <property type="entry name" value="Restrct_endonuc_typeI_TRD"/>
</dbReference>
<comment type="caution">
    <text evidence="6">The sequence shown here is derived from an EMBL/GenBank/DDBJ whole genome shotgun (WGS) entry which is preliminary data.</text>
</comment>
<keyword evidence="4" id="KW-0175">Coiled coil</keyword>
<dbReference type="GO" id="GO:0003677">
    <property type="term" value="F:DNA binding"/>
    <property type="evidence" value="ECO:0007669"/>
    <property type="project" value="UniProtKB-KW"/>
</dbReference>
<feature type="domain" description="Type I restriction modification DNA specificity" evidence="5">
    <location>
        <begin position="61"/>
        <end position="184"/>
    </location>
</feature>
<dbReference type="PANTHER" id="PTHR30408:SF12">
    <property type="entry name" value="TYPE I RESTRICTION ENZYME MJAVIII SPECIFICITY SUBUNIT"/>
    <property type="match status" value="1"/>
</dbReference>
<feature type="domain" description="Type I restriction modification DNA specificity" evidence="5">
    <location>
        <begin position="293"/>
        <end position="439"/>
    </location>
</feature>
<proteinExistence type="inferred from homology"/>
<keyword evidence="2" id="KW-0680">Restriction system</keyword>
<dbReference type="AlphaFoldDB" id="A0A1F6NRA3"/>
<gene>
    <name evidence="6" type="ORF">A2493_01200</name>
</gene>
<evidence type="ECO:0000256" key="3">
    <source>
        <dbReference type="ARBA" id="ARBA00023125"/>
    </source>
</evidence>
<protein>
    <recommendedName>
        <fullName evidence="5">Type I restriction modification DNA specificity domain-containing protein</fullName>
    </recommendedName>
</protein>
<evidence type="ECO:0000313" key="6">
    <source>
        <dbReference type="EMBL" id="OGH86415.1"/>
    </source>
</evidence>